<evidence type="ECO:0000313" key="4">
    <source>
        <dbReference type="Proteomes" id="UP000009881"/>
    </source>
</evidence>
<feature type="signal peptide" evidence="1">
    <location>
        <begin position="1"/>
        <end position="23"/>
    </location>
</feature>
<proteinExistence type="predicted"/>
<accession>K9HR52</accession>
<sequence length="387" mass="41215">MIPHRRVVLSAVLLLASALPAQAWDLKVGPGLYYTQPSQAAKDAKDGDRVLIQAGTYENDTATWKAADLTIQAVGGPVRIVSRDGRVAGNKAIWVVQGDRTTIDGIHFSGARSSHHNGAGIRLEGRDLTLRNCGFSDNQMGILTGHDPEGVVVIERCRFADNGVGITPKNRIGHNIYIGRQKRFEMRFSSSTGANVGHAVKSRAQENHIAYNHIADHREGRASYLVDLSEGGDSLLIGNVLQQGPKWENDTLVSFAAEKKSKAAGTLTMAYNTLVNAADQGYFLRNYAPSAAVLVNNLLVGPGEIAQGPVEAQGTVRLPDGPADAQFVDADAFDYRLEPASPAVDAGTETPPQLAPAYSLVHGTGRVQERHTVGAAPDAGAFEAEAP</sequence>
<feature type="domain" description="Right handed beta helix" evidence="2">
    <location>
        <begin position="78"/>
        <end position="167"/>
    </location>
</feature>
<protein>
    <recommendedName>
        <fullName evidence="2">Right handed beta helix domain-containing protein</fullName>
    </recommendedName>
</protein>
<dbReference type="AlphaFoldDB" id="K9HR52"/>
<dbReference type="InterPro" id="IPR039448">
    <property type="entry name" value="Beta_helix"/>
</dbReference>
<gene>
    <name evidence="3" type="ORF">C882_1586</name>
</gene>
<dbReference type="eggNOG" id="COG3420">
    <property type="taxonomic scope" value="Bacteria"/>
</dbReference>
<dbReference type="EMBL" id="ANHY01000002">
    <property type="protein sequence ID" value="EKV32748.1"/>
    <property type="molecule type" value="Genomic_DNA"/>
</dbReference>
<dbReference type="Proteomes" id="UP000009881">
    <property type="component" value="Unassembled WGS sequence"/>
</dbReference>
<evidence type="ECO:0000259" key="2">
    <source>
        <dbReference type="Pfam" id="PF13229"/>
    </source>
</evidence>
<dbReference type="OrthoDB" id="7237303at2"/>
<evidence type="ECO:0000256" key="1">
    <source>
        <dbReference type="SAM" id="SignalP"/>
    </source>
</evidence>
<dbReference type="SUPFAM" id="SSF51126">
    <property type="entry name" value="Pectin lyase-like"/>
    <property type="match status" value="1"/>
</dbReference>
<keyword evidence="4" id="KW-1185">Reference proteome</keyword>
<reference evidence="3 4" key="1">
    <citation type="journal article" date="2013" name="Genome Announc.">
        <title>Draft Genome Sequence of an Alphaproteobacterium, Caenispirillum salinarum AK4(T), Isolated from a Solar Saltern.</title>
        <authorList>
            <person name="Khatri I."/>
            <person name="Singh A."/>
            <person name="Korpole S."/>
            <person name="Pinnaka A.K."/>
            <person name="Subramanian S."/>
        </authorList>
    </citation>
    <scope>NUCLEOTIDE SEQUENCE [LARGE SCALE GENOMIC DNA]</scope>
    <source>
        <strain evidence="3 4">AK4</strain>
    </source>
</reference>
<evidence type="ECO:0000313" key="3">
    <source>
        <dbReference type="EMBL" id="EKV32748.1"/>
    </source>
</evidence>
<dbReference type="RefSeq" id="WP_009538575.1">
    <property type="nucleotide sequence ID" value="NZ_ANHY01000002.1"/>
</dbReference>
<comment type="caution">
    <text evidence="3">The sequence shown here is derived from an EMBL/GenBank/DDBJ whole genome shotgun (WGS) entry which is preliminary data.</text>
</comment>
<dbReference type="Gene3D" id="2.160.20.10">
    <property type="entry name" value="Single-stranded right-handed beta-helix, Pectin lyase-like"/>
    <property type="match status" value="1"/>
</dbReference>
<dbReference type="Pfam" id="PF13229">
    <property type="entry name" value="Beta_helix"/>
    <property type="match status" value="1"/>
</dbReference>
<dbReference type="InterPro" id="IPR011050">
    <property type="entry name" value="Pectin_lyase_fold/virulence"/>
</dbReference>
<keyword evidence="1" id="KW-0732">Signal</keyword>
<feature type="chain" id="PRO_5003931847" description="Right handed beta helix domain-containing protein" evidence="1">
    <location>
        <begin position="24"/>
        <end position="387"/>
    </location>
</feature>
<dbReference type="InterPro" id="IPR012334">
    <property type="entry name" value="Pectin_lyas_fold"/>
</dbReference>
<name>K9HR52_9PROT</name>
<dbReference type="STRING" id="1238182.C882_1586"/>
<organism evidence="3 4">
    <name type="scientific">Caenispirillum salinarum AK4</name>
    <dbReference type="NCBI Taxonomy" id="1238182"/>
    <lineage>
        <taxon>Bacteria</taxon>
        <taxon>Pseudomonadati</taxon>
        <taxon>Pseudomonadota</taxon>
        <taxon>Alphaproteobacteria</taxon>
        <taxon>Rhodospirillales</taxon>
        <taxon>Novispirillaceae</taxon>
        <taxon>Caenispirillum</taxon>
    </lineage>
</organism>